<dbReference type="InterPro" id="IPR045583">
    <property type="entry name" value="KPBA/B_C"/>
</dbReference>
<keyword evidence="8 14" id="KW-0112">Calmodulin-binding</keyword>
<keyword evidence="12 13" id="KW-0636">Prenylation</keyword>
<dbReference type="InterPro" id="IPR008928">
    <property type="entry name" value="6-hairpin_glycosidase_sf"/>
</dbReference>
<dbReference type="FunFam" id="1.50.10.10:FF:000004">
    <property type="entry name" value="Phosphorylase b kinase regulatory subunit"/>
    <property type="match status" value="1"/>
</dbReference>
<evidence type="ECO:0000256" key="10">
    <source>
        <dbReference type="ARBA" id="ARBA00023277"/>
    </source>
</evidence>
<dbReference type="GO" id="GO:0005977">
    <property type="term" value="P:glycogen metabolic process"/>
    <property type="evidence" value="ECO:0007669"/>
    <property type="project" value="UniProtKB-KW"/>
</dbReference>
<evidence type="ECO:0000313" key="17">
    <source>
        <dbReference type="EMBL" id="KAL0275506.1"/>
    </source>
</evidence>
<evidence type="ECO:0000256" key="12">
    <source>
        <dbReference type="ARBA" id="ARBA00023289"/>
    </source>
</evidence>
<dbReference type="Pfam" id="PF00723">
    <property type="entry name" value="Glyco_hydro_15"/>
    <property type="match status" value="1"/>
</dbReference>
<comment type="caution">
    <text evidence="17">The sequence shown here is derived from an EMBL/GenBank/DDBJ whole genome shotgun (WGS) entry which is preliminary data.</text>
</comment>
<proteinExistence type="inferred from homology"/>
<evidence type="ECO:0000256" key="8">
    <source>
        <dbReference type="ARBA" id="ARBA00022860"/>
    </source>
</evidence>
<evidence type="ECO:0000256" key="1">
    <source>
        <dbReference type="ARBA" id="ARBA00002837"/>
    </source>
</evidence>
<evidence type="ECO:0000256" key="14">
    <source>
        <dbReference type="RuleBase" id="RU364123"/>
    </source>
</evidence>
<comment type="pathway">
    <text evidence="3 14">Glycan biosynthesis; glycogen metabolism.</text>
</comment>
<keyword evidence="10 14" id="KW-0119">Carbohydrate metabolism</keyword>
<keyword evidence="9 14" id="KW-0472">Membrane</keyword>
<comment type="PTM">
    <text evidence="13">Although the final Cys may be farnesylated, the terminal tripeptide is probably not removed, and the C-terminus is not methylated.</text>
</comment>
<evidence type="ECO:0000256" key="9">
    <source>
        <dbReference type="ARBA" id="ARBA00023136"/>
    </source>
</evidence>
<evidence type="ECO:0000256" key="2">
    <source>
        <dbReference type="ARBA" id="ARBA00004342"/>
    </source>
</evidence>
<comment type="subcellular location">
    <subcellularLocation>
        <location evidence="2 14">Cell membrane</location>
        <topology evidence="2 14">Lipid-anchor</topology>
        <orientation evidence="2 14">Cytoplasmic side</orientation>
    </subcellularLocation>
</comment>
<sequence length="1199" mass="133977">MRSRSNSGVRIEYYQRIVHNVIMTHQHPVTGLFPASPDNSHAWIRDNVYCIMAVWGLSMVYKKTADADEDRAKTYELEQSCVKLMRGLLMAMMQQKNKVERFKSTQSPSDSLHAKYSSSTGQTVVGDYEWGHLQIDSISLYLLTLAQMTASGLQIVFSLDEVAFIQNLVFYIESAYCIPDYGIWERGDKANHGLPELNASSIGMAKAALEAMNELDLFGARGGPYSVIHVLADEAQKCQAVLRSMLPRESNSKEVDSGLLAIISFPAFAVDDSNLIQLTRNAIVSKLQGHYGCKRFLRDGHKTPREDPNRLYYEPWELRMFEHIECEWPLFFCYLILDSFFAGNKQQAAEYTSKLEEVMIKSESGFRLVPELYSVPSESVSAEYANPGSQKRIPLGRCPFLWAQSLYILGKLLQEGFLAVGELDPLNRRLCSEKKPDVVVQIVVLAEDESIRNKLQQYDIHLQTVDEVLPIEIQPAKVLSNLYTYLGRNKKLGLSGRSSRDVGILSTSKLYTLNDRIIAFTPQKTDLTHFYIASDHELMIDIFKSEINFLKSSWQNMLGRPLVILNLKNIHLDKGKVPLAMLTTIKKLKSGYINGTRVAFGNLSDFITTSNITNLSFLGSQEDGLPDRLDPEVEKYLEEHLGKKISKPPLSQLLTKAGPKGEKLLKRRMSVKGAIKKTRSINVEPDCLGMQVDEPVSVRRSSTREVSAADIIVPAAEEEKASETRAKSPSPVDGFQYWKHGSTASRNRNTTETQYAAAEVEELLAMLRDTENLEEEGDILQYLMDTQGLQFNTGILEDGKPVTVRDLLKTLYQKACEQKLWGLVRHTAGMLGKRVEDLAKSVTDLVVRQKQVTIGMPPTSEQTITGALPDYELRQIIHQAYGDDQSSAMLTQELILYLAMFIRTEPQLFLEMLRLRVGLIIQVMAAELSRSLACSGEEASEHLLNLSPFEMKNLLYHILSGKEFALTSVGRGNYSIISCKSSRVSKKSQIGLALSGSSESGMEERSEDRQGQWLRRRRLDGALNRVPREFYPLVWSVLEKCQGLAIEGRLLSQNLTQEMTSGELKFALAVETALNSIPQPEYRQLMVEALMVLTLVTEHNVVSSLGGIIAVDQLVHSANAIFLQDQVKVGGDATLCCAKKNDTIKTDGGLLCGGAAYICQHFYDSAPSGSFGTMTYVARAVAKLISSLPREQDSECSVS</sequence>
<evidence type="ECO:0000256" key="13">
    <source>
        <dbReference type="PIRSR" id="PIRSR608734-50"/>
    </source>
</evidence>
<protein>
    <recommendedName>
        <fullName evidence="14">Phosphorylase b kinase regulatory subunit</fullName>
    </recommendedName>
</protein>
<organism evidence="17">
    <name type="scientific">Menopon gallinae</name>
    <name type="common">poultry shaft louse</name>
    <dbReference type="NCBI Taxonomy" id="328185"/>
    <lineage>
        <taxon>Eukaryota</taxon>
        <taxon>Metazoa</taxon>
        <taxon>Ecdysozoa</taxon>
        <taxon>Arthropoda</taxon>
        <taxon>Hexapoda</taxon>
        <taxon>Insecta</taxon>
        <taxon>Pterygota</taxon>
        <taxon>Neoptera</taxon>
        <taxon>Paraneoptera</taxon>
        <taxon>Psocodea</taxon>
        <taxon>Troctomorpha</taxon>
        <taxon>Phthiraptera</taxon>
        <taxon>Amblycera</taxon>
        <taxon>Menoponidae</taxon>
        <taxon>Menopon</taxon>
    </lineage>
</organism>
<feature type="domain" description="GH15-like" evidence="15">
    <location>
        <begin position="9"/>
        <end position="918"/>
    </location>
</feature>
<evidence type="ECO:0000256" key="3">
    <source>
        <dbReference type="ARBA" id="ARBA00005131"/>
    </source>
</evidence>
<evidence type="ECO:0000256" key="4">
    <source>
        <dbReference type="ARBA" id="ARBA00007128"/>
    </source>
</evidence>
<comment type="function">
    <text evidence="1">Phosphorylase b kinase catalyzes the phosphorylation of serine in certain substrates, including troponin I. The alpha chain may bind calmodulin.</text>
</comment>
<evidence type="ECO:0000256" key="5">
    <source>
        <dbReference type="ARBA" id="ARBA00022475"/>
    </source>
</evidence>
<dbReference type="GO" id="GO:0005964">
    <property type="term" value="C:phosphorylase kinase complex"/>
    <property type="evidence" value="ECO:0007669"/>
    <property type="project" value="TreeGrafter"/>
</dbReference>
<keyword evidence="5 14" id="KW-1003">Cell membrane</keyword>
<evidence type="ECO:0000256" key="7">
    <source>
        <dbReference type="ARBA" id="ARBA00022600"/>
    </source>
</evidence>
<comment type="similarity">
    <text evidence="4 14">Belongs to the phosphorylase b kinase regulatory chain family.</text>
</comment>
<dbReference type="InterPro" id="IPR008734">
    <property type="entry name" value="PHK_A/B_su"/>
</dbReference>
<dbReference type="EMBL" id="JARGDH010000002">
    <property type="protein sequence ID" value="KAL0275506.1"/>
    <property type="molecule type" value="Genomic_DNA"/>
</dbReference>
<feature type="lipid moiety-binding region" description="S-farnesyl cysteine" evidence="13">
    <location>
        <position position="1196"/>
    </location>
</feature>
<reference evidence="17" key="1">
    <citation type="journal article" date="2024" name="Gigascience">
        <title>Chromosome-level genome of the poultry shaft louse Menopon gallinae provides insight into the host-switching and adaptive evolution of parasitic lice.</title>
        <authorList>
            <person name="Xu Y."/>
            <person name="Ma L."/>
            <person name="Liu S."/>
            <person name="Liang Y."/>
            <person name="Liu Q."/>
            <person name="He Z."/>
            <person name="Tian L."/>
            <person name="Duan Y."/>
            <person name="Cai W."/>
            <person name="Li H."/>
            <person name="Song F."/>
        </authorList>
    </citation>
    <scope>NUCLEOTIDE SEQUENCE</scope>
    <source>
        <strain evidence="17">Cailab_2023a</strain>
    </source>
</reference>
<keyword evidence="7 14" id="KW-0321">Glycogen metabolism</keyword>
<evidence type="ECO:0000256" key="6">
    <source>
        <dbReference type="ARBA" id="ARBA00022553"/>
    </source>
</evidence>
<dbReference type="InterPro" id="IPR011613">
    <property type="entry name" value="GH15-like"/>
</dbReference>
<dbReference type="Pfam" id="PF19292">
    <property type="entry name" value="KPBB_C"/>
    <property type="match status" value="1"/>
</dbReference>
<dbReference type="Gene3D" id="1.50.10.10">
    <property type="match status" value="1"/>
</dbReference>
<evidence type="ECO:0000259" key="15">
    <source>
        <dbReference type="Pfam" id="PF00723"/>
    </source>
</evidence>
<accession>A0AAW2I0S2</accession>
<evidence type="ECO:0000259" key="16">
    <source>
        <dbReference type="Pfam" id="PF19292"/>
    </source>
</evidence>
<dbReference type="SUPFAM" id="SSF48208">
    <property type="entry name" value="Six-hairpin glycosidases"/>
    <property type="match status" value="1"/>
</dbReference>
<dbReference type="PANTHER" id="PTHR10749:SF7">
    <property type="entry name" value="PHOSPHORYLASE B KINASE REGULATORY SUBUNIT ALPHA-RELATED"/>
    <property type="match status" value="1"/>
</dbReference>
<dbReference type="InterPro" id="IPR012341">
    <property type="entry name" value="6hp_glycosidase-like_sf"/>
</dbReference>
<keyword evidence="6" id="KW-0597">Phosphoprotein</keyword>
<evidence type="ECO:0000256" key="11">
    <source>
        <dbReference type="ARBA" id="ARBA00023288"/>
    </source>
</evidence>
<keyword evidence="11 13" id="KW-0449">Lipoprotein</keyword>
<dbReference type="GO" id="GO:0005516">
    <property type="term" value="F:calmodulin binding"/>
    <property type="evidence" value="ECO:0007669"/>
    <property type="project" value="UniProtKB-KW"/>
</dbReference>
<feature type="domain" description="Phosphorylase b kinase regulatory subunit alpha/beta C-terminal" evidence="16">
    <location>
        <begin position="933"/>
        <end position="1119"/>
    </location>
</feature>
<dbReference type="PANTHER" id="PTHR10749">
    <property type="entry name" value="PHOSPHORYLASE B KINASE REGULATORY SUBUNIT"/>
    <property type="match status" value="1"/>
</dbReference>
<name>A0AAW2I0S2_9NEOP</name>
<gene>
    <name evidence="17" type="ORF">PYX00_003335</name>
</gene>
<dbReference type="GO" id="GO:0005886">
    <property type="term" value="C:plasma membrane"/>
    <property type="evidence" value="ECO:0007669"/>
    <property type="project" value="UniProtKB-SubCell"/>
</dbReference>
<dbReference type="AlphaFoldDB" id="A0AAW2I0S2"/>